<dbReference type="KEGG" id="ghl:GM160_01305"/>
<accession>A0A6I6D8A8</accession>
<dbReference type="Proteomes" id="UP000427716">
    <property type="component" value="Chromosome"/>
</dbReference>
<dbReference type="PIRSF" id="PIRSF004749">
    <property type="entry name" value="Pep_def"/>
    <property type="match status" value="1"/>
</dbReference>
<evidence type="ECO:0000256" key="3">
    <source>
        <dbReference type="ARBA" id="ARBA00022801"/>
    </source>
</evidence>
<evidence type="ECO:0000256" key="6">
    <source>
        <dbReference type="HAMAP-Rule" id="MF_00163"/>
    </source>
</evidence>
<gene>
    <name evidence="6 7" type="primary">def</name>
    <name evidence="7" type="ORF">GM160_01305</name>
</gene>
<keyword evidence="5 6" id="KW-0408">Iron</keyword>
<dbReference type="EMBL" id="CP046415">
    <property type="protein sequence ID" value="QGT77632.1"/>
    <property type="molecule type" value="Genomic_DNA"/>
</dbReference>
<dbReference type="HAMAP" id="MF_00163">
    <property type="entry name" value="Pep_deformylase"/>
    <property type="match status" value="1"/>
</dbReference>
<name>A0A6I6D8A8_9GAMM</name>
<feature type="binding site" evidence="6">
    <location>
        <position position="137"/>
    </location>
    <ligand>
        <name>Fe cation</name>
        <dbReference type="ChEBI" id="CHEBI:24875"/>
    </ligand>
</feature>
<proteinExistence type="inferred from homology"/>
<dbReference type="FunFam" id="3.90.45.10:FF:000001">
    <property type="entry name" value="Peptide deformylase"/>
    <property type="match status" value="1"/>
</dbReference>
<evidence type="ECO:0000256" key="1">
    <source>
        <dbReference type="ARBA" id="ARBA00010759"/>
    </source>
</evidence>
<dbReference type="Gene3D" id="3.90.45.10">
    <property type="entry name" value="Peptide deformylase"/>
    <property type="match status" value="1"/>
</dbReference>
<dbReference type="AlphaFoldDB" id="A0A6I6D8A8"/>
<keyword evidence="3 6" id="KW-0378">Hydrolase</keyword>
<dbReference type="PANTHER" id="PTHR10458:SF21">
    <property type="entry name" value="PEPTIDE DEFORMYLASE"/>
    <property type="match status" value="1"/>
</dbReference>
<dbReference type="NCBIfam" id="TIGR00079">
    <property type="entry name" value="pept_deformyl"/>
    <property type="match status" value="1"/>
</dbReference>
<dbReference type="EC" id="3.5.1.88" evidence="6"/>
<evidence type="ECO:0000256" key="5">
    <source>
        <dbReference type="ARBA" id="ARBA00023004"/>
    </source>
</evidence>
<comment type="similarity">
    <text evidence="1 6">Belongs to the polypeptide deformylase family.</text>
</comment>
<dbReference type="GO" id="GO:0006412">
    <property type="term" value="P:translation"/>
    <property type="evidence" value="ECO:0007669"/>
    <property type="project" value="UniProtKB-UniRule"/>
</dbReference>
<feature type="binding site" evidence="6">
    <location>
        <position position="91"/>
    </location>
    <ligand>
        <name>Fe cation</name>
        <dbReference type="ChEBI" id="CHEBI:24875"/>
    </ligand>
</feature>
<evidence type="ECO:0000256" key="2">
    <source>
        <dbReference type="ARBA" id="ARBA00022723"/>
    </source>
</evidence>
<keyword evidence="8" id="KW-1185">Reference proteome</keyword>
<comment type="catalytic activity">
    <reaction evidence="6">
        <text>N-terminal N-formyl-L-methionyl-[peptide] + H2O = N-terminal L-methionyl-[peptide] + formate</text>
        <dbReference type="Rhea" id="RHEA:24420"/>
        <dbReference type="Rhea" id="RHEA-COMP:10639"/>
        <dbReference type="Rhea" id="RHEA-COMP:10640"/>
        <dbReference type="ChEBI" id="CHEBI:15377"/>
        <dbReference type="ChEBI" id="CHEBI:15740"/>
        <dbReference type="ChEBI" id="CHEBI:49298"/>
        <dbReference type="ChEBI" id="CHEBI:64731"/>
        <dbReference type="EC" id="3.5.1.88"/>
    </reaction>
</comment>
<dbReference type="GO" id="GO:0046872">
    <property type="term" value="F:metal ion binding"/>
    <property type="evidence" value="ECO:0007669"/>
    <property type="project" value="UniProtKB-KW"/>
</dbReference>
<keyword evidence="2 6" id="KW-0479">Metal-binding</keyword>
<keyword evidence="4 6" id="KW-0648">Protein biosynthesis</keyword>
<dbReference type="RefSeq" id="WP_156227557.1">
    <property type="nucleotide sequence ID" value="NZ_CP046415.1"/>
</dbReference>
<protein>
    <recommendedName>
        <fullName evidence="6">Peptide deformylase</fullName>
        <shortName evidence="6">PDF</shortName>
        <ecNumber evidence="6">3.5.1.88</ecNumber>
    </recommendedName>
    <alternativeName>
        <fullName evidence="6">Polypeptide deformylase</fullName>
    </alternativeName>
</protein>
<sequence>MSLRDILIYPDDRLREIARPVDSFEPALAELVADMFETMYQERGIGLAATQIDEHRRLFVADVSEDRSGAMAFVNPEILARDGTVESEEGCLSIPGINETIPRAERIRVRAQDEKGKTIEHDLDGLLAICFQHELDHLDGRLFIDYLSPLKQQRIRKKMEKAARRERV</sequence>
<dbReference type="PANTHER" id="PTHR10458">
    <property type="entry name" value="PEPTIDE DEFORMYLASE"/>
    <property type="match status" value="1"/>
</dbReference>
<dbReference type="NCBIfam" id="NF001159">
    <property type="entry name" value="PRK00150.1-3"/>
    <property type="match status" value="1"/>
</dbReference>
<reference evidence="7 8" key="1">
    <citation type="submission" date="2019-11" db="EMBL/GenBank/DDBJ databases">
        <authorList>
            <person name="Zhang J."/>
            <person name="Sun C."/>
        </authorList>
    </citation>
    <scope>NUCLEOTIDE SEQUENCE [LARGE SCALE GENOMIC DNA]</scope>
    <source>
        <strain evidence="8">sp2</strain>
    </source>
</reference>
<comment type="cofactor">
    <cofactor evidence="6">
        <name>Fe(2+)</name>
        <dbReference type="ChEBI" id="CHEBI:29033"/>
    </cofactor>
    <text evidence="6">Binds 1 Fe(2+) ion.</text>
</comment>
<dbReference type="GO" id="GO:0042586">
    <property type="term" value="F:peptide deformylase activity"/>
    <property type="evidence" value="ECO:0007669"/>
    <property type="project" value="UniProtKB-UniRule"/>
</dbReference>
<evidence type="ECO:0000313" key="7">
    <source>
        <dbReference type="EMBL" id="QGT77632.1"/>
    </source>
</evidence>
<evidence type="ECO:0000313" key="8">
    <source>
        <dbReference type="Proteomes" id="UP000427716"/>
    </source>
</evidence>
<feature type="binding site" evidence="6">
    <location>
        <position position="133"/>
    </location>
    <ligand>
        <name>Fe cation</name>
        <dbReference type="ChEBI" id="CHEBI:24875"/>
    </ligand>
</feature>
<comment type="function">
    <text evidence="6">Removes the formyl group from the N-terminal Met of newly synthesized proteins. Requires at least a dipeptide for an efficient rate of reaction. N-terminal L-methionine is a prerequisite for activity but the enzyme has broad specificity at other positions.</text>
</comment>
<dbReference type="InterPro" id="IPR036821">
    <property type="entry name" value="Peptide_deformylase_sf"/>
</dbReference>
<dbReference type="InterPro" id="IPR023635">
    <property type="entry name" value="Peptide_deformylase"/>
</dbReference>
<dbReference type="PRINTS" id="PR01576">
    <property type="entry name" value="PDEFORMYLASE"/>
</dbReference>
<dbReference type="SUPFAM" id="SSF56420">
    <property type="entry name" value="Peptide deformylase"/>
    <property type="match status" value="1"/>
</dbReference>
<organism evidence="7 8">
    <name type="scientific">Guyparkeria halophila</name>
    <dbReference type="NCBI Taxonomy" id="47960"/>
    <lineage>
        <taxon>Bacteria</taxon>
        <taxon>Pseudomonadati</taxon>
        <taxon>Pseudomonadota</taxon>
        <taxon>Gammaproteobacteria</taxon>
        <taxon>Chromatiales</taxon>
        <taxon>Thioalkalibacteraceae</taxon>
        <taxon>Guyparkeria</taxon>
    </lineage>
</organism>
<dbReference type="CDD" id="cd00487">
    <property type="entry name" value="Pep_deformylase"/>
    <property type="match status" value="1"/>
</dbReference>
<evidence type="ECO:0000256" key="4">
    <source>
        <dbReference type="ARBA" id="ARBA00022917"/>
    </source>
</evidence>
<dbReference type="Pfam" id="PF01327">
    <property type="entry name" value="Pep_deformylase"/>
    <property type="match status" value="1"/>
</dbReference>
<feature type="active site" evidence="6">
    <location>
        <position position="134"/>
    </location>
</feature>